<dbReference type="EMBL" id="GL379787">
    <property type="protein sequence ID" value="EGT31049.1"/>
    <property type="molecule type" value="Genomic_DNA"/>
</dbReference>
<dbReference type="OrthoDB" id="5886022at2759"/>
<keyword evidence="2" id="KW-1185">Reference proteome</keyword>
<evidence type="ECO:0008006" key="3">
    <source>
        <dbReference type="Google" id="ProtNLM"/>
    </source>
</evidence>
<dbReference type="AlphaFoldDB" id="G0MA88"/>
<name>G0MA88_CAEBE</name>
<protein>
    <recommendedName>
        <fullName evidence="3">F-box associated domain-containing protein</fullName>
    </recommendedName>
</protein>
<evidence type="ECO:0000313" key="1">
    <source>
        <dbReference type="EMBL" id="EGT31049.1"/>
    </source>
</evidence>
<dbReference type="InParanoid" id="G0MA88"/>
<gene>
    <name evidence="1" type="ORF">CAEBREN_02247</name>
</gene>
<accession>G0MA88</accession>
<evidence type="ECO:0000313" key="2">
    <source>
        <dbReference type="Proteomes" id="UP000008068"/>
    </source>
</evidence>
<dbReference type="Proteomes" id="UP000008068">
    <property type="component" value="Unassembled WGS sequence"/>
</dbReference>
<reference evidence="2" key="1">
    <citation type="submission" date="2011-07" db="EMBL/GenBank/DDBJ databases">
        <authorList>
            <consortium name="Caenorhabditis brenneri Sequencing and Analysis Consortium"/>
            <person name="Wilson R.K."/>
        </authorList>
    </citation>
    <scope>NUCLEOTIDE SEQUENCE [LARGE SCALE GENOMIC DNA]</scope>
    <source>
        <strain evidence="2">PB2801</strain>
    </source>
</reference>
<organism evidence="2">
    <name type="scientific">Caenorhabditis brenneri</name>
    <name type="common">Nematode worm</name>
    <dbReference type="NCBI Taxonomy" id="135651"/>
    <lineage>
        <taxon>Eukaryota</taxon>
        <taxon>Metazoa</taxon>
        <taxon>Ecdysozoa</taxon>
        <taxon>Nematoda</taxon>
        <taxon>Chromadorea</taxon>
        <taxon>Rhabditida</taxon>
        <taxon>Rhabditina</taxon>
        <taxon>Rhabditomorpha</taxon>
        <taxon>Rhabditoidea</taxon>
        <taxon>Rhabditidae</taxon>
        <taxon>Peloderinae</taxon>
        <taxon>Caenorhabditis</taxon>
    </lineage>
</organism>
<proteinExistence type="predicted"/>
<dbReference type="HOGENOM" id="CLU_068325_0_0_1"/>
<sequence>MADPIPALFKLSLDALIEHVKNKKLKFSPDQLPPTIHNMIWNDSTVLDLIIHTCHPETRIWFSTRVIHIPPVLSVEFRGNGIVNDCQLKIRFENRPTVTWTLAKFDWTELPRPKFIIRTGNQYVSTQMDLNNADFTSTLPNYDRSRLEVINWICKVFRCEISELVLHYGVDDRLLKWDKLKLATSLTIGGSNKPDTFKELIMERHKNNLRTTLETINIETPLQKELMSFIDFTTAWINFRDLKVDQLIEEFRLLSQREHCIAAVRTMDLSNEDFELFKAGMGFSDRSTTSMINRRQTNSRVLLVSELKDGKLTNFRFLEKEPGVYYAIIMNVNQNARTHSWYHSWYT</sequence>